<dbReference type="SUPFAM" id="SSF51695">
    <property type="entry name" value="PLC-like phosphodiesterases"/>
    <property type="match status" value="1"/>
</dbReference>
<dbReference type="Pfam" id="PF03009">
    <property type="entry name" value="GDPD"/>
    <property type="match status" value="1"/>
</dbReference>
<dbReference type="CDD" id="cd08563">
    <property type="entry name" value="GDPD_TtGDE_like"/>
    <property type="match status" value="1"/>
</dbReference>
<evidence type="ECO:0000313" key="2">
    <source>
        <dbReference type="EMBL" id="KXB92354.1"/>
    </source>
</evidence>
<evidence type="ECO:0000313" key="3">
    <source>
        <dbReference type="Proteomes" id="UP000070160"/>
    </source>
</evidence>
<reference evidence="3" key="1">
    <citation type="submission" date="2016-01" db="EMBL/GenBank/DDBJ databases">
        <authorList>
            <person name="Mitreva M."/>
            <person name="Pepin K.H."/>
            <person name="Mihindukulasuriya K.A."/>
            <person name="Fulton R."/>
            <person name="Fronick C."/>
            <person name="O'Laughlin M."/>
            <person name="Miner T."/>
            <person name="Herter B."/>
            <person name="Rosa B.A."/>
            <person name="Cordes M."/>
            <person name="Tomlinson C."/>
            <person name="Wollam A."/>
            <person name="Palsikar V.B."/>
            <person name="Mardis E.R."/>
            <person name="Wilson R.K."/>
        </authorList>
    </citation>
    <scope>NUCLEOTIDE SEQUENCE [LARGE SCALE GENOMIC DNA]</scope>
    <source>
        <strain evidence="3">KA00182</strain>
    </source>
</reference>
<dbReference type="EMBL" id="LSDT01000014">
    <property type="protein sequence ID" value="KXB92354.1"/>
    <property type="molecule type" value="Genomic_DNA"/>
</dbReference>
<dbReference type="AlphaFoldDB" id="A0A134CJQ2"/>
<dbReference type="PROSITE" id="PS51704">
    <property type="entry name" value="GP_PDE"/>
    <property type="match status" value="1"/>
</dbReference>
<dbReference type="PANTHER" id="PTHR46211">
    <property type="entry name" value="GLYCEROPHOSPHORYL DIESTER PHOSPHODIESTERASE"/>
    <property type="match status" value="1"/>
</dbReference>
<evidence type="ECO:0000259" key="1">
    <source>
        <dbReference type="PROSITE" id="PS51704"/>
    </source>
</evidence>
<organism evidence="2 3">
    <name type="scientific">Megasphaera hutchinsoni</name>
    <dbReference type="NCBI Taxonomy" id="1588748"/>
    <lineage>
        <taxon>Bacteria</taxon>
        <taxon>Bacillati</taxon>
        <taxon>Bacillota</taxon>
        <taxon>Negativicutes</taxon>
        <taxon>Veillonellales</taxon>
        <taxon>Veillonellaceae</taxon>
        <taxon>Megasphaera</taxon>
    </lineage>
</organism>
<dbReference type="InterPro" id="IPR030395">
    <property type="entry name" value="GP_PDE_dom"/>
</dbReference>
<dbReference type="PATRIC" id="fig|1588748.3.peg.454"/>
<dbReference type="PROSITE" id="PS50007">
    <property type="entry name" value="PIPLC_X_DOMAIN"/>
    <property type="match status" value="1"/>
</dbReference>
<name>A0A134CJQ2_9FIRM</name>
<dbReference type="InterPro" id="IPR017946">
    <property type="entry name" value="PLC-like_Pdiesterase_TIM-brl"/>
</dbReference>
<accession>A0A134CJQ2</accession>
<dbReference type="STRING" id="1588748.HMPREF3182_00471"/>
<gene>
    <name evidence="2" type="ORF">HMPREF3182_00471</name>
</gene>
<feature type="domain" description="GP-PDE" evidence="1">
    <location>
        <begin position="1"/>
        <end position="236"/>
    </location>
</feature>
<dbReference type="GO" id="GO:0006629">
    <property type="term" value="P:lipid metabolic process"/>
    <property type="evidence" value="ECO:0007669"/>
    <property type="project" value="InterPro"/>
</dbReference>
<proteinExistence type="predicted"/>
<dbReference type="PANTHER" id="PTHR46211:SF1">
    <property type="entry name" value="GLYCEROPHOSPHODIESTER PHOSPHODIESTERASE, CYTOPLASMIC"/>
    <property type="match status" value="1"/>
</dbReference>
<comment type="caution">
    <text evidence="2">The sequence shown here is derived from an EMBL/GenBank/DDBJ whole genome shotgun (WGS) entry which is preliminary data.</text>
</comment>
<dbReference type="GO" id="GO:0008081">
    <property type="term" value="F:phosphoric diester hydrolase activity"/>
    <property type="evidence" value="ECO:0007669"/>
    <property type="project" value="InterPro"/>
</dbReference>
<protein>
    <submittedName>
        <fullName evidence="2">Glycerophosphodiester phosphodiesterase domain protein</fullName>
    </submittedName>
</protein>
<keyword evidence="3" id="KW-1185">Reference proteome</keyword>
<dbReference type="RefSeq" id="WP_062485268.1">
    <property type="nucleotide sequence ID" value="NZ_KQ960933.1"/>
</dbReference>
<sequence length="239" mass="27039">MLNFAHRGFSGSYPENTMLAFKKALSAGADGIELDVQLTKDGFPVIIHDERIDRTTNKTGFVRDFTLTELQQLNAAASYPNMPPVAIPTLQEYLEWVQQTHLITNIELKNGVFDYPHIEEKVNALIQTFQIQDKVIISSFNHHSILRMKKIAPTLVYGLLTESWLIAPGKYTKDLGISCYHPFYESLTDDTIIELKSHGIRINTFTVNDETAIRTLLKKGVDCVITNYPDLVRRIIQGG</sequence>
<dbReference type="Gene3D" id="3.20.20.190">
    <property type="entry name" value="Phosphatidylinositol (PI) phosphodiesterase"/>
    <property type="match status" value="1"/>
</dbReference>
<dbReference type="Proteomes" id="UP000070160">
    <property type="component" value="Unassembled WGS sequence"/>
</dbReference>